<feature type="compositionally biased region" description="Basic and acidic residues" evidence="1">
    <location>
        <begin position="270"/>
        <end position="287"/>
    </location>
</feature>
<accession>A0A162RXW3</accession>
<reference evidence="2 3" key="1">
    <citation type="submission" date="2016-03" db="EMBL/GenBank/DDBJ databases">
        <title>EvidentialGene: Evidence-directed Construction of Genes on Genomes.</title>
        <authorList>
            <person name="Gilbert D.G."/>
            <person name="Choi J.-H."/>
            <person name="Mockaitis K."/>
            <person name="Colbourne J."/>
            <person name="Pfrender M."/>
        </authorList>
    </citation>
    <scope>NUCLEOTIDE SEQUENCE [LARGE SCALE GENOMIC DNA]</scope>
    <source>
        <strain evidence="2 3">Xinb3</strain>
        <tissue evidence="2">Complete organism</tissue>
    </source>
</reference>
<proteinExistence type="predicted"/>
<name>A0A162RXW3_9CRUS</name>
<dbReference type="Proteomes" id="UP000076858">
    <property type="component" value="Unassembled WGS sequence"/>
</dbReference>
<feature type="compositionally biased region" description="Acidic residues" evidence="1">
    <location>
        <begin position="24"/>
        <end position="33"/>
    </location>
</feature>
<feature type="region of interest" description="Disordered" evidence="1">
    <location>
        <begin position="259"/>
        <end position="307"/>
    </location>
</feature>
<dbReference type="InterPro" id="IPR013083">
    <property type="entry name" value="Znf_RING/FYVE/PHD"/>
</dbReference>
<keyword evidence="3" id="KW-1185">Reference proteome</keyword>
<dbReference type="EMBL" id="LRGB01000093">
    <property type="protein sequence ID" value="KZS20872.1"/>
    <property type="molecule type" value="Genomic_DNA"/>
</dbReference>
<dbReference type="OrthoDB" id="436852at2759"/>
<evidence type="ECO:0008006" key="4">
    <source>
        <dbReference type="Google" id="ProtNLM"/>
    </source>
</evidence>
<organism evidence="2 3">
    <name type="scientific">Daphnia magna</name>
    <dbReference type="NCBI Taxonomy" id="35525"/>
    <lineage>
        <taxon>Eukaryota</taxon>
        <taxon>Metazoa</taxon>
        <taxon>Ecdysozoa</taxon>
        <taxon>Arthropoda</taxon>
        <taxon>Crustacea</taxon>
        <taxon>Branchiopoda</taxon>
        <taxon>Diplostraca</taxon>
        <taxon>Cladocera</taxon>
        <taxon>Anomopoda</taxon>
        <taxon>Daphniidae</taxon>
        <taxon>Daphnia</taxon>
    </lineage>
</organism>
<dbReference type="AlphaFoldDB" id="A0A162RXW3"/>
<feature type="region of interest" description="Disordered" evidence="1">
    <location>
        <begin position="1"/>
        <end position="45"/>
    </location>
</feature>
<gene>
    <name evidence="2" type="ORF">APZ42_012322</name>
</gene>
<comment type="caution">
    <text evidence="2">The sequence shown here is derived from an EMBL/GenBank/DDBJ whole genome shotgun (WGS) entry which is preliminary data.</text>
</comment>
<evidence type="ECO:0000313" key="2">
    <source>
        <dbReference type="EMBL" id="KZS20872.1"/>
    </source>
</evidence>
<sequence length="354" mass="38969">MEGKRKANEPVEVEQCHSTATNDNDCDPVDDNADGISLPTEHGETTTAEADVCDQNNTIFDFAFNVGADGVVTLSNEAQAQLIQMQEPLGVLLQEGELNPQFVLGMLDDWQQTVDGKDIDAIPVSVSEILHLETQFPSLLLCQKREKRSLEAQLNRKKARAFCHLLNKLASVVKTIANISQTTSNAHVHTSIAHVTSCVDPVSKTVDQHPPGSLTQIPKSVAQTPPNVYQDLHLMRSPVVLVQRLSAAYLSETFNKPLGKSGQTPANVSNEREISKSKRCEKKKAVDEDNQAETPAKSVKQKQQCASQPSTRRPMLVKCEGACDQWFHKKCVGFPAVDENEIFVCPDCRSDIQK</sequence>
<dbReference type="Gene3D" id="3.30.40.10">
    <property type="entry name" value="Zinc/RING finger domain, C3HC4 (zinc finger)"/>
    <property type="match status" value="1"/>
</dbReference>
<dbReference type="InterPro" id="IPR011011">
    <property type="entry name" value="Znf_FYVE_PHD"/>
</dbReference>
<evidence type="ECO:0000256" key="1">
    <source>
        <dbReference type="SAM" id="MobiDB-lite"/>
    </source>
</evidence>
<dbReference type="SUPFAM" id="SSF57903">
    <property type="entry name" value="FYVE/PHD zinc finger"/>
    <property type="match status" value="1"/>
</dbReference>
<evidence type="ECO:0000313" key="3">
    <source>
        <dbReference type="Proteomes" id="UP000076858"/>
    </source>
</evidence>
<protein>
    <recommendedName>
        <fullName evidence="4">PHD-type domain-containing protein</fullName>
    </recommendedName>
</protein>